<dbReference type="GO" id="GO:0009734">
    <property type="term" value="P:auxin-activated signaling pathway"/>
    <property type="evidence" value="ECO:0007669"/>
    <property type="project" value="UniProtKB-UniRule"/>
</dbReference>
<evidence type="ECO:0000256" key="2">
    <source>
        <dbReference type="ARBA" id="ARBA00004123"/>
    </source>
</evidence>
<keyword evidence="6 10" id="KW-0805">Transcription regulation</keyword>
<keyword evidence="7 10" id="KW-0804">Transcription</keyword>
<sequence>MAGYGDGVDLTELTLGPPGVNARKARRARKNGQPSASSASSAMMQAFVKVSMDGTPYLRKVDVAAYDDYGELVEALNEMFCCCSIGLMDGYSEWEHAVVYEDGDGDWMLVGDDVRVLVQEDEGDAIVRGERVELQRMTGMPFGMCRHVTRTELTLVHITQAERKLTKVMTQF</sequence>
<feature type="domain" description="PB1" evidence="11">
    <location>
        <begin position="45"/>
        <end position="139"/>
    </location>
</feature>
<keyword evidence="13" id="KW-1185">Reference proteome</keyword>
<comment type="function">
    <text evidence="1 10">Aux/IAA proteins are short-lived transcriptional factors that function as repressors of early auxin response genes at low auxin concentrations.</text>
</comment>
<dbReference type="Pfam" id="PF02309">
    <property type="entry name" value="AUX_IAA"/>
    <property type="match status" value="1"/>
</dbReference>
<evidence type="ECO:0000256" key="1">
    <source>
        <dbReference type="ARBA" id="ARBA00002159"/>
    </source>
</evidence>
<dbReference type="InterPro" id="IPR033389">
    <property type="entry name" value="AUX/IAA_dom"/>
</dbReference>
<proteinExistence type="inferred from homology"/>
<dbReference type="InterPro" id="IPR003311">
    <property type="entry name" value="AUX_IAA"/>
</dbReference>
<evidence type="ECO:0000256" key="9">
    <source>
        <dbReference type="ARBA" id="ARBA00023294"/>
    </source>
</evidence>
<evidence type="ECO:0000256" key="8">
    <source>
        <dbReference type="ARBA" id="ARBA00023242"/>
    </source>
</evidence>
<comment type="similarity">
    <text evidence="3 10">Belongs to the Aux/IAA family.</text>
</comment>
<dbReference type="InterPro" id="IPR053793">
    <property type="entry name" value="PB1-like"/>
</dbReference>
<evidence type="ECO:0000313" key="12">
    <source>
        <dbReference type="EMBL" id="WVZ65651.1"/>
    </source>
</evidence>
<keyword evidence="5 10" id="KW-0678">Repressor</keyword>
<dbReference type="PANTHER" id="PTHR31734:SF250">
    <property type="entry name" value="AUXIN-RESPONSIVE PROTEIN IAA26"/>
    <property type="match status" value="1"/>
</dbReference>
<dbReference type="SUPFAM" id="SSF54277">
    <property type="entry name" value="CAD &amp; PB1 domains"/>
    <property type="match status" value="1"/>
</dbReference>
<evidence type="ECO:0000313" key="13">
    <source>
        <dbReference type="Proteomes" id="UP001341281"/>
    </source>
</evidence>
<evidence type="ECO:0000259" key="11">
    <source>
        <dbReference type="PROSITE" id="PS51745"/>
    </source>
</evidence>
<gene>
    <name evidence="12" type="ORF">U9M48_014979</name>
</gene>
<evidence type="ECO:0000256" key="7">
    <source>
        <dbReference type="ARBA" id="ARBA00023163"/>
    </source>
</evidence>
<dbReference type="Proteomes" id="UP001341281">
    <property type="component" value="Chromosome 03"/>
</dbReference>
<keyword evidence="8 10" id="KW-0539">Nucleus</keyword>
<comment type="subcellular location">
    <subcellularLocation>
        <location evidence="2 10">Nucleus</location>
    </subcellularLocation>
</comment>
<evidence type="ECO:0000256" key="6">
    <source>
        <dbReference type="ARBA" id="ARBA00023015"/>
    </source>
</evidence>
<keyword evidence="9 10" id="KW-0927">Auxin signaling pathway</keyword>
<dbReference type="EMBL" id="CP144747">
    <property type="protein sequence ID" value="WVZ65651.1"/>
    <property type="molecule type" value="Genomic_DNA"/>
</dbReference>
<organism evidence="12 13">
    <name type="scientific">Paspalum notatum var. saurae</name>
    <dbReference type="NCBI Taxonomy" id="547442"/>
    <lineage>
        <taxon>Eukaryota</taxon>
        <taxon>Viridiplantae</taxon>
        <taxon>Streptophyta</taxon>
        <taxon>Embryophyta</taxon>
        <taxon>Tracheophyta</taxon>
        <taxon>Spermatophyta</taxon>
        <taxon>Magnoliopsida</taxon>
        <taxon>Liliopsida</taxon>
        <taxon>Poales</taxon>
        <taxon>Poaceae</taxon>
        <taxon>PACMAD clade</taxon>
        <taxon>Panicoideae</taxon>
        <taxon>Andropogonodae</taxon>
        <taxon>Paspaleae</taxon>
        <taxon>Paspalinae</taxon>
        <taxon>Paspalum</taxon>
    </lineage>
</organism>
<name>A0AAQ3WL95_PASNO</name>
<evidence type="ECO:0000256" key="5">
    <source>
        <dbReference type="ARBA" id="ARBA00022491"/>
    </source>
</evidence>
<reference evidence="12 13" key="1">
    <citation type="submission" date="2024-02" db="EMBL/GenBank/DDBJ databases">
        <title>High-quality chromosome-scale genome assembly of Pensacola bahiagrass (Paspalum notatum Flugge var. saurae).</title>
        <authorList>
            <person name="Vega J.M."/>
            <person name="Podio M."/>
            <person name="Orjuela J."/>
            <person name="Siena L.A."/>
            <person name="Pessino S.C."/>
            <person name="Combes M.C."/>
            <person name="Mariac C."/>
            <person name="Albertini E."/>
            <person name="Pupilli F."/>
            <person name="Ortiz J.P.A."/>
            <person name="Leblanc O."/>
        </authorList>
    </citation>
    <scope>NUCLEOTIDE SEQUENCE [LARGE SCALE GENOMIC DNA]</scope>
    <source>
        <strain evidence="12">R1</strain>
        <tissue evidence="12">Leaf</tissue>
    </source>
</reference>
<evidence type="ECO:0000256" key="3">
    <source>
        <dbReference type="ARBA" id="ARBA00006728"/>
    </source>
</evidence>
<dbReference type="PROSITE" id="PS51745">
    <property type="entry name" value="PB1"/>
    <property type="match status" value="1"/>
</dbReference>
<dbReference type="PANTHER" id="PTHR31734">
    <property type="entry name" value="AUXIN-RESPONSIVE PROTEIN IAA17"/>
    <property type="match status" value="1"/>
</dbReference>
<evidence type="ECO:0000256" key="4">
    <source>
        <dbReference type="ARBA" id="ARBA00011726"/>
    </source>
</evidence>
<accession>A0AAQ3WL95</accession>
<dbReference type="GO" id="GO:0006355">
    <property type="term" value="P:regulation of DNA-templated transcription"/>
    <property type="evidence" value="ECO:0007669"/>
    <property type="project" value="InterPro"/>
</dbReference>
<dbReference type="Gene3D" id="3.10.20.90">
    <property type="entry name" value="Phosphatidylinositol 3-kinase Catalytic Subunit, Chain A, domain 1"/>
    <property type="match status" value="1"/>
</dbReference>
<dbReference type="AlphaFoldDB" id="A0AAQ3WL95"/>
<dbReference type="GO" id="GO:0005634">
    <property type="term" value="C:nucleus"/>
    <property type="evidence" value="ECO:0007669"/>
    <property type="project" value="UniProtKB-SubCell"/>
</dbReference>
<evidence type="ECO:0000256" key="10">
    <source>
        <dbReference type="RuleBase" id="RU004549"/>
    </source>
</evidence>
<comment type="subunit">
    <text evidence="4 10">Homodimers and heterodimers.</text>
</comment>
<protein>
    <recommendedName>
        <fullName evidence="10">Auxin-responsive protein</fullName>
    </recommendedName>
</protein>